<dbReference type="OrthoDB" id="7378967at2759"/>
<feature type="region of interest" description="Disordered" evidence="1">
    <location>
        <begin position="1"/>
        <end position="74"/>
    </location>
</feature>
<protein>
    <submittedName>
        <fullName evidence="2">Jg15520 protein</fullName>
    </submittedName>
</protein>
<sequence length="74" mass="8352">MSYLPPPQVAEHSDPGVASQWYRGREQEDPSPPQTPHSSTRRVEPTRRSQPTLWRPTNRSSKTLCPLSLNLGNS</sequence>
<dbReference type="AlphaFoldDB" id="A0A8S4SFD0"/>
<dbReference type="Proteomes" id="UP000838756">
    <property type="component" value="Unassembled WGS sequence"/>
</dbReference>
<evidence type="ECO:0000313" key="2">
    <source>
        <dbReference type="EMBL" id="CAH2260393.1"/>
    </source>
</evidence>
<evidence type="ECO:0000313" key="3">
    <source>
        <dbReference type="Proteomes" id="UP000838756"/>
    </source>
</evidence>
<evidence type="ECO:0000256" key="1">
    <source>
        <dbReference type="SAM" id="MobiDB-lite"/>
    </source>
</evidence>
<gene>
    <name evidence="2" type="primary">jg15520</name>
    <name evidence="2" type="ORF">PAEG_LOCUS23712</name>
</gene>
<comment type="caution">
    <text evidence="2">The sequence shown here is derived from an EMBL/GenBank/DDBJ whole genome shotgun (WGS) entry which is preliminary data.</text>
</comment>
<name>A0A8S4SFD0_9NEOP</name>
<proteinExistence type="predicted"/>
<feature type="compositionally biased region" description="Polar residues" evidence="1">
    <location>
        <begin position="48"/>
        <end position="63"/>
    </location>
</feature>
<reference evidence="2" key="1">
    <citation type="submission" date="2022-03" db="EMBL/GenBank/DDBJ databases">
        <authorList>
            <person name="Lindestad O."/>
        </authorList>
    </citation>
    <scope>NUCLEOTIDE SEQUENCE</scope>
</reference>
<organism evidence="2 3">
    <name type="scientific">Pararge aegeria aegeria</name>
    <dbReference type="NCBI Taxonomy" id="348720"/>
    <lineage>
        <taxon>Eukaryota</taxon>
        <taxon>Metazoa</taxon>
        <taxon>Ecdysozoa</taxon>
        <taxon>Arthropoda</taxon>
        <taxon>Hexapoda</taxon>
        <taxon>Insecta</taxon>
        <taxon>Pterygota</taxon>
        <taxon>Neoptera</taxon>
        <taxon>Endopterygota</taxon>
        <taxon>Lepidoptera</taxon>
        <taxon>Glossata</taxon>
        <taxon>Ditrysia</taxon>
        <taxon>Papilionoidea</taxon>
        <taxon>Nymphalidae</taxon>
        <taxon>Satyrinae</taxon>
        <taxon>Satyrini</taxon>
        <taxon>Parargina</taxon>
        <taxon>Pararge</taxon>
    </lineage>
</organism>
<accession>A0A8S4SFD0</accession>
<keyword evidence="3" id="KW-1185">Reference proteome</keyword>
<dbReference type="EMBL" id="CAKXAJ010026165">
    <property type="protein sequence ID" value="CAH2260393.1"/>
    <property type="molecule type" value="Genomic_DNA"/>
</dbReference>